<feature type="region of interest" description="Disordered" evidence="2">
    <location>
        <begin position="79"/>
        <end position="102"/>
    </location>
</feature>
<feature type="region of interest" description="Disordered" evidence="2">
    <location>
        <begin position="388"/>
        <end position="466"/>
    </location>
</feature>
<dbReference type="InterPro" id="IPR050944">
    <property type="entry name" value="FAM83"/>
</dbReference>
<organism evidence="4 5">
    <name type="scientific">Gadus morhua</name>
    <name type="common">Atlantic cod</name>
    <dbReference type="NCBI Taxonomy" id="8049"/>
    <lineage>
        <taxon>Eukaryota</taxon>
        <taxon>Metazoa</taxon>
        <taxon>Chordata</taxon>
        <taxon>Craniata</taxon>
        <taxon>Vertebrata</taxon>
        <taxon>Euteleostomi</taxon>
        <taxon>Actinopterygii</taxon>
        <taxon>Neopterygii</taxon>
        <taxon>Teleostei</taxon>
        <taxon>Neoteleostei</taxon>
        <taxon>Acanthomorphata</taxon>
        <taxon>Zeiogadaria</taxon>
        <taxon>Gadariae</taxon>
        <taxon>Gadiformes</taxon>
        <taxon>Gadoidei</taxon>
        <taxon>Gadidae</taxon>
        <taxon>Gadus</taxon>
    </lineage>
</organism>
<dbReference type="Ensembl" id="ENSGMOT00000032513.1">
    <property type="protein sequence ID" value="ENSGMOP00000059606.1"/>
    <property type="gene ID" value="ENSGMOG00000028093.1"/>
</dbReference>
<dbReference type="Proteomes" id="UP000694546">
    <property type="component" value="Chromosome 13"/>
</dbReference>
<dbReference type="InterPro" id="IPR012461">
    <property type="entry name" value="SACK1"/>
</dbReference>
<evidence type="ECO:0000259" key="3">
    <source>
        <dbReference type="Pfam" id="PF07894"/>
    </source>
</evidence>
<dbReference type="AlphaFoldDB" id="A0A8C5CF09"/>
<dbReference type="PANTHER" id="PTHR16181:SF29">
    <property type="entry name" value="PROTEIN FAM83A-RELATED"/>
    <property type="match status" value="1"/>
</dbReference>
<dbReference type="SUPFAM" id="SSF56024">
    <property type="entry name" value="Phospholipase D/nuclease"/>
    <property type="match status" value="1"/>
</dbReference>
<evidence type="ECO:0000313" key="5">
    <source>
        <dbReference type="Proteomes" id="UP000694546"/>
    </source>
</evidence>
<evidence type="ECO:0000256" key="2">
    <source>
        <dbReference type="SAM" id="MobiDB-lite"/>
    </source>
</evidence>
<feature type="compositionally biased region" description="Basic and acidic residues" evidence="2">
    <location>
        <begin position="667"/>
        <end position="680"/>
    </location>
</feature>
<feature type="compositionally biased region" description="Basic and acidic residues" evidence="2">
    <location>
        <begin position="429"/>
        <end position="441"/>
    </location>
</feature>
<feature type="region of interest" description="Disordered" evidence="2">
    <location>
        <begin position="652"/>
        <end position="680"/>
    </location>
</feature>
<evidence type="ECO:0000313" key="4">
    <source>
        <dbReference type="Ensembl" id="ENSGMOP00000059606.1"/>
    </source>
</evidence>
<comment type="similarity">
    <text evidence="1">Belongs to the FAM83 family.</text>
</comment>
<reference evidence="4" key="2">
    <citation type="submission" date="2025-09" db="UniProtKB">
        <authorList>
            <consortium name="Ensembl"/>
        </authorList>
    </citation>
    <scope>IDENTIFICATION</scope>
</reference>
<feature type="compositionally biased region" description="Polar residues" evidence="2">
    <location>
        <begin position="451"/>
        <end position="466"/>
    </location>
</feature>
<dbReference type="OMA" id="FLDWEAM"/>
<dbReference type="Pfam" id="PF07894">
    <property type="entry name" value="SACK1"/>
    <property type="match status" value="2"/>
</dbReference>
<proteinExistence type="inferred from homology"/>
<feature type="compositionally biased region" description="Basic and acidic residues" evidence="2">
    <location>
        <begin position="87"/>
        <end position="96"/>
    </location>
</feature>
<dbReference type="GeneTree" id="ENSGT00940000164021"/>
<dbReference type="GO" id="GO:0007165">
    <property type="term" value="P:signal transduction"/>
    <property type="evidence" value="ECO:0007669"/>
    <property type="project" value="TreeGrafter"/>
</dbReference>
<evidence type="ECO:0000256" key="1">
    <source>
        <dbReference type="ARBA" id="ARBA00006937"/>
    </source>
</evidence>
<dbReference type="PANTHER" id="PTHR16181">
    <property type="entry name" value="PROTEIN FAM83A-RELATED"/>
    <property type="match status" value="1"/>
</dbReference>
<accession>A0A8C5CF09</accession>
<feature type="compositionally biased region" description="Basic and acidic residues" evidence="2">
    <location>
        <begin position="390"/>
        <end position="406"/>
    </location>
</feature>
<name>A0A8C5CF09_GADMO</name>
<dbReference type="GO" id="GO:0019901">
    <property type="term" value="F:protein kinase binding"/>
    <property type="evidence" value="ECO:0007669"/>
    <property type="project" value="TreeGrafter"/>
</dbReference>
<reference evidence="4" key="1">
    <citation type="submission" date="2025-08" db="UniProtKB">
        <authorList>
            <consortium name="Ensembl"/>
        </authorList>
    </citation>
    <scope>IDENTIFICATION</scope>
</reference>
<feature type="domain" description="Scaffolding anchor of CK1" evidence="3">
    <location>
        <begin position="17"/>
        <end position="259"/>
    </location>
</feature>
<sequence>MSNSHQQSLDEEAVFLPVTEACPEFLHCESERLAVERLMSVGPAAFYACLGAENLGGFLSQEEVNHISGWAHDYTVSRTQAVPESRGGGEEEKEGNGEDGGSSAARCLSSCYFPTHSDVPAPCLDLGWPERSIWPGRDCVKVLTNPPEEGQPSIREIVRRHLQQASQVIAIATDRLTDNVVIGDLHSAASRGVPVYIILNQRSTQEDCTPSMLRHPNMQVRVLGGKTFCSREGRMVVGQMKDNYILVDLETVIHGSYRYRLHKAGIFPEKLCLCYVMFPYNSYFTLHILSSLTWTDAHLHRHLVTLLSGPVVGSFDREFRILFAASLPVPEVRAAPLTVGDTTHYRMNESSDLWYPNRPLLGPLLSPPPPPPEGTPLDWEALGVFRRKSYPHDSPTDPSVEARERPTQNFAPFEKQPPVEDDFSRNITKRLDTRDKLREKNTPGANKARETQFSMTDSGFNSNTAEIPQRIGPKIEQVYNRNLVQDSKDVEDRKLFTNVERRKETTLKHEIIEYSTNQRRDHTRTREALHEDGHVDADEMSFRAEKQPSSRKPLILRVPQNDNYSSLSDIMRRLQPQPSTSAQQKRGSKMAMSELSRSMMDLSAEPTQERGTAVPRLHANFFDPGRMTPAIALMKKRNDEVKVGLYRTPIYQPTARPRSSTFGMQTDWRRPGDRDAEMKN</sequence>
<gene>
    <name evidence="4" type="primary">fam83e</name>
</gene>
<protein>
    <submittedName>
        <fullName evidence="4">Family with sequence similarity 83 member E</fullName>
    </submittedName>
</protein>
<feature type="domain" description="Scaffolding anchor of CK1" evidence="3">
    <location>
        <begin position="291"/>
        <end position="327"/>
    </location>
</feature>
<keyword evidence="5" id="KW-1185">Reference proteome</keyword>
<dbReference type="Gene3D" id="3.30.870.10">
    <property type="entry name" value="Endonuclease Chain A"/>
    <property type="match status" value="2"/>
</dbReference>